<feature type="domain" description="Protein kinase" evidence="9">
    <location>
        <begin position="34"/>
        <end position="293"/>
    </location>
</feature>
<feature type="binding site" evidence="8">
    <location>
        <position position="64"/>
    </location>
    <ligand>
        <name>ATP</name>
        <dbReference type="ChEBI" id="CHEBI:30616"/>
    </ligand>
</feature>
<evidence type="ECO:0000256" key="7">
    <source>
        <dbReference type="ARBA" id="ARBA00024334"/>
    </source>
</evidence>
<dbReference type="FunFam" id="3.30.200.20:FF:000634">
    <property type="entry name" value="Calcium-dependent protein kinase, putative"/>
    <property type="match status" value="1"/>
</dbReference>
<protein>
    <recommendedName>
        <fullName evidence="13">Protein kinase domain containing protein</fullName>
    </recommendedName>
</protein>
<evidence type="ECO:0000256" key="3">
    <source>
        <dbReference type="ARBA" id="ARBA00022679"/>
    </source>
</evidence>
<evidence type="ECO:0000259" key="9">
    <source>
        <dbReference type="PROSITE" id="PS50011"/>
    </source>
</evidence>
<keyword evidence="5" id="KW-0418">Kinase</keyword>
<keyword evidence="4 8" id="KW-0547">Nucleotide-binding</keyword>
<evidence type="ECO:0000313" key="12">
    <source>
        <dbReference type="Proteomes" id="UP000683925"/>
    </source>
</evidence>
<reference evidence="11" key="1">
    <citation type="submission" date="2021-01" db="EMBL/GenBank/DDBJ databases">
        <authorList>
            <consortium name="Genoscope - CEA"/>
            <person name="William W."/>
        </authorList>
    </citation>
    <scope>NUCLEOTIDE SEQUENCE</scope>
</reference>
<dbReference type="PROSITE" id="PS00018">
    <property type="entry name" value="EF_HAND_1"/>
    <property type="match status" value="2"/>
</dbReference>
<dbReference type="Pfam" id="PF00069">
    <property type="entry name" value="Pkinase"/>
    <property type="match status" value="1"/>
</dbReference>
<dbReference type="PROSITE" id="PS00108">
    <property type="entry name" value="PROTEIN_KINASE_ST"/>
    <property type="match status" value="1"/>
</dbReference>
<dbReference type="GO" id="GO:0004674">
    <property type="term" value="F:protein serine/threonine kinase activity"/>
    <property type="evidence" value="ECO:0007669"/>
    <property type="project" value="UniProtKB-KW"/>
</dbReference>
<evidence type="ECO:0000256" key="4">
    <source>
        <dbReference type="ARBA" id="ARBA00022741"/>
    </source>
</evidence>
<dbReference type="InterPro" id="IPR018247">
    <property type="entry name" value="EF_Hand_1_Ca_BS"/>
</dbReference>
<keyword evidence="3" id="KW-0808">Transferase</keyword>
<dbReference type="EMBL" id="CAJJDP010000020">
    <property type="protein sequence ID" value="CAD8147973.1"/>
    <property type="molecule type" value="Genomic_DNA"/>
</dbReference>
<dbReference type="InterPro" id="IPR017441">
    <property type="entry name" value="Protein_kinase_ATP_BS"/>
</dbReference>
<comment type="similarity">
    <text evidence="7">Belongs to the protein kinase superfamily. Ser/Thr protein kinase family. CDPK subfamily.</text>
</comment>
<dbReference type="OMA" id="HAWFEMQ"/>
<dbReference type="InterPro" id="IPR000719">
    <property type="entry name" value="Prot_kinase_dom"/>
</dbReference>
<dbReference type="GO" id="GO:0005509">
    <property type="term" value="F:calcium ion binding"/>
    <property type="evidence" value="ECO:0007669"/>
    <property type="project" value="InterPro"/>
</dbReference>
<evidence type="ECO:0000259" key="10">
    <source>
        <dbReference type="PROSITE" id="PS50222"/>
    </source>
</evidence>
<dbReference type="SMART" id="SM00054">
    <property type="entry name" value="EFh"/>
    <property type="match status" value="2"/>
</dbReference>
<dbReference type="PROSITE" id="PS50222">
    <property type="entry name" value="EF_HAND_2"/>
    <property type="match status" value="2"/>
</dbReference>
<dbReference type="PROSITE" id="PS50011">
    <property type="entry name" value="PROTEIN_KINASE_DOM"/>
    <property type="match status" value="1"/>
</dbReference>
<dbReference type="AlphaFoldDB" id="A0A8S1T6V5"/>
<feature type="domain" description="EF-hand" evidence="10">
    <location>
        <begin position="349"/>
        <end position="384"/>
    </location>
</feature>
<organism evidence="11 12">
    <name type="scientific">Paramecium octaurelia</name>
    <dbReference type="NCBI Taxonomy" id="43137"/>
    <lineage>
        <taxon>Eukaryota</taxon>
        <taxon>Sar</taxon>
        <taxon>Alveolata</taxon>
        <taxon>Ciliophora</taxon>
        <taxon>Intramacronucleata</taxon>
        <taxon>Oligohymenophorea</taxon>
        <taxon>Peniculida</taxon>
        <taxon>Parameciidae</taxon>
        <taxon>Paramecium</taxon>
    </lineage>
</organism>
<proteinExistence type="inferred from homology"/>
<dbReference type="InterPro" id="IPR008271">
    <property type="entry name" value="Ser/Thr_kinase_AS"/>
</dbReference>
<accession>A0A8S1T6V5</accession>
<evidence type="ECO:0000256" key="2">
    <source>
        <dbReference type="ARBA" id="ARBA00022527"/>
    </source>
</evidence>
<dbReference type="GO" id="GO:0005524">
    <property type="term" value="F:ATP binding"/>
    <property type="evidence" value="ECO:0007669"/>
    <property type="project" value="UniProtKB-UniRule"/>
</dbReference>
<evidence type="ECO:0000256" key="5">
    <source>
        <dbReference type="ARBA" id="ARBA00022777"/>
    </source>
</evidence>
<gene>
    <name evidence="11" type="ORF">POCTA_138.1.T0200292</name>
</gene>
<dbReference type="FunFam" id="1.10.510.10:FF:000726">
    <property type="entry name" value="Calcium-dependent protein kinase, putative"/>
    <property type="match status" value="1"/>
</dbReference>
<keyword evidence="12" id="KW-1185">Reference proteome</keyword>
<comment type="caution">
    <text evidence="11">The sequence shown here is derived from an EMBL/GenBank/DDBJ whole genome shotgun (WGS) entry which is preliminary data.</text>
</comment>
<dbReference type="InterPro" id="IPR002048">
    <property type="entry name" value="EF_hand_dom"/>
</dbReference>
<comment type="cofactor">
    <cofactor evidence="1">
        <name>Mg(2+)</name>
        <dbReference type="ChEBI" id="CHEBI:18420"/>
    </cofactor>
</comment>
<evidence type="ECO:0000256" key="8">
    <source>
        <dbReference type="PROSITE-ProRule" id="PRU10141"/>
    </source>
</evidence>
<dbReference type="CDD" id="cd05117">
    <property type="entry name" value="STKc_CAMK"/>
    <property type="match status" value="1"/>
</dbReference>
<feature type="domain" description="EF-hand" evidence="10">
    <location>
        <begin position="472"/>
        <end position="507"/>
    </location>
</feature>
<dbReference type="Proteomes" id="UP000683925">
    <property type="component" value="Unassembled WGS sequence"/>
</dbReference>
<sequence length="523" mass="61099">MGCLQPKKRNRIVAMQTMNKDQVFTSTADIHQLYNFGKVLGVGSFGKVLLAKMKQNSEKQYAIKVIDKRRVKGKEALLANEIFVLQQLDHPNIIKFYEVYQSPLYFYICMDYCQGGELVERIAKQQSTLSEGQVQTIIQKICSAIVYIHDLGLVHRDIKPENIMFSEKDIYSEPKLIDFGLANKYDTTHIKRLKTFVGTPLYLPPEVIDGEYDEKCDVWSLGVMLFSLLCGYPPFYGKNRAQLYENIKTQNLVFDRRHWRNISEQAKDLIQKMLMKTPKKRLSARECLKHAWFEMQFQNVKVHREKSQQLLTQTQEDNRTIYQMLKMFRGGAKFKKEVTKVLVNQMNEKELHHLKQVFQKIDVDNSGTITIEELREALQQEGSPASLEEIEQIIQTIVLEEDEEESSNLEMDKEPSPLVIKYTDFLAACIDERKVLTREKLWSLFKYFDTLNVNYITKEDIKEALARHGRQMSDEKIDQMIQEIDPNHDNKISFDEFLQMMGVAGIEQTMNIRDEVKEIEIQS</sequence>
<keyword evidence="2" id="KW-0723">Serine/threonine-protein kinase</keyword>
<dbReference type="CDD" id="cd00051">
    <property type="entry name" value="EFh"/>
    <property type="match status" value="1"/>
</dbReference>
<dbReference type="SMART" id="SM00220">
    <property type="entry name" value="S_TKc"/>
    <property type="match status" value="1"/>
</dbReference>
<keyword evidence="6 8" id="KW-0067">ATP-binding</keyword>
<evidence type="ECO:0000256" key="6">
    <source>
        <dbReference type="ARBA" id="ARBA00022840"/>
    </source>
</evidence>
<evidence type="ECO:0000313" key="11">
    <source>
        <dbReference type="EMBL" id="CAD8147973.1"/>
    </source>
</evidence>
<dbReference type="FunFam" id="1.10.238.10:FF:000382">
    <property type="entry name" value="Uncharacterized protein"/>
    <property type="match status" value="1"/>
</dbReference>
<dbReference type="PANTHER" id="PTHR24349">
    <property type="entry name" value="SERINE/THREONINE-PROTEIN KINASE"/>
    <property type="match status" value="1"/>
</dbReference>
<dbReference type="InterPro" id="IPR050205">
    <property type="entry name" value="CDPK_Ser/Thr_kinases"/>
</dbReference>
<evidence type="ECO:0008006" key="13">
    <source>
        <dbReference type="Google" id="ProtNLM"/>
    </source>
</evidence>
<dbReference type="PROSITE" id="PS00107">
    <property type="entry name" value="PROTEIN_KINASE_ATP"/>
    <property type="match status" value="1"/>
</dbReference>
<dbReference type="OrthoDB" id="40902at2759"/>
<name>A0A8S1T6V5_PAROT</name>
<evidence type="ECO:0000256" key="1">
    <source>
        <dbReference type="ARBA" id="ARBA00001946"/>
    </source>
</evidence>
<dbReference type="Pfam" id="PF13499">
    <property type="entry name" value="EF-hand_7"/>
    <property type="match status" value="2"/>
</dbReference>